<dbReference type="InterPro" id="IPR000742">
    <property type="entry name" value="EGF"/>
</dbReference>
<feature type="domain" description="EGF-like" evidence="2">
    <location>
        <begin position="479"/>
        <end position="493"/>
    </location>
</feature>
<dbReference type="SMART" id="SM00181">
    <property type="entry name" value="EGF"/>
    <property type="match status" value="5"/>
</dbReference>
<organism evidence="3 4">
    <name type="scientific">Orchesella dallaii</name>
    <dbReference type="NCBI Taxonomy" id="48710"/>
    <lineage>
        <taxon>Eukaryota</taxon>
        <taxon>Metazoa</taxon>
        <taxon>Ecdysozoa</taxon>
        <taxon>Arthropoda</taxon>
        <taxon>Hexapoda</taxon>
        <taxon>Collembola</taxon>
        <taxon>Entomobryomorpha</taxon>
        <taxon>Entomobryoidea</taxon>
        <taxon>Orchesellidae</taxon>
        <taxon>Orchesellinae</taxon>
        <taxon>Orchesella</taxon>
    </lineage>
</organism>
<sequence length="498" mass="55092">MQLRNYLVFCALCTITLWGEVNASACMSDDDCDRDRLLVCNSDSHKCECNDNISINDSRKGECALKIWERCNNTKETQHQCISYAECVDDYCKCKPDYFENQRKECERKSSFNGNCTSDDHCQVDRNGYSLPCNYYDGDIRRCACDSYRSIFMGGICLVPAGKDCSEHRGSCVPNSHCELKPSSSYDSVCTCNSDYFRTTLGTCELKRIHGDACNSNADCGTKLICGLDEICECEKPLYVYDPFQASCVLPLGSACDGGMSKNLSQCVTSATCRPEAGNRNLFTCQCDGGKERNGNCLISHGGKCGIENKECNEEEQRTICNEGICACKDGVFDEQKEKCVSGAFGICDYATFDCISNSHCAFDAGSQGGKEPLRKCVCDEGFVPVDYECLATIGQPCNYTKINNDGHSARSAVNCDPIASLRCIHGTCQCGVGEEYDLEMKKCLGLVGSFCEENDEDYCVYHADCVLRSTHFTQRGRCECKLGWEGGKDRKCSELHN</sequence>
<feature type="signal peptide" evidence="1">
    <location>
        <begin position="1"/>
        <end position="23"/>
    </location>
</feature>
<dbReference type="Proteomes" id="UP001642540">
    <property type="component" value="Unassembled WGS sequence"/>
</dbReference>
<feature type="chain" id="PRO_5046339920" description="EGF-like domain-containing protein" evidence="1">
    <location>
        <begin position="24"/>
        <end position="498"/>
    </location>
</feature>
<accession>A0ABP1PLB0</accession>
<comment type="caution">
    <text evidence="3">The sequence shown here is derived from an EMBL/GenBank/DDBJ whole genome shotgun (WGS) entry which is preliminary data.</text>
</comment>
<dbReference type="PANTHER" id="PTHR39069">
    <property type="entry name" value="ECDYSONE-INDUCIBLE GENE E1, ISOFORM A"/>
    <property type="match status" value="1"/>
</dbReference>
<evidence type="ECO:0000313" key="3">
    <source>
        <dbReference type="EMBL" id="CAL8067908.1"/>
    </source>
</evidence>
<dbReference type="PROSITE" id="PS01186">
    <property type="entry name" value="EGF_2"/>
    <property type="match status" value="1"/>
</dbReference>
<keyword evidence="4" id="KW-1185">Reference proteome</keyword>
<proteinExistence type="predicted"/>
<protein>
    <recommendedName>
        <fullName evidence="2">EGF-like domain-containing protein</fullName>
    </recommendedName>
</protein>
<evidence type="ECO:0000256" key="1">
    <source>
        <dbReference type="SAM" id="SignalP"/>
    </source>
</evidence>
<dbReference type="EMBL" id="CAXLJM020000001">
    <property type="protein sequence ID" value="CAL8067908.1"/>
    <property type="molecule type" value="Genomic_DNA"/>
</dbReference>
<keyword evidence="1" id="KW-0732">Signal</keyword>
<gene>
    <name evidence="3" type="ORF">ODALV1_LOCUS20</name>
</gene>
<evidence type="ECO:0000313" key="4">
    <source>
        <dbReference type="Proteomes" id="UP001642540"/>
    </source>
</evidence>
<evidence type="ECO:0000259" key="2">
    <source>
        <dbReference type="PROSITE" id="PS01186"/>
    </source>
</evidence>
<dbReference type="PANTHER" id="PTHR39069:SF8">
    <property type="entry name" value="FI17111P1"/>
    <property type="match status" value="1"/>
</dbReference>
<name>A0ABP1PLB0_9HEXA</name>
<reference evidence="3 4" key="1">
    <citation type="submission" date="2024-08" db="EMBL/GenBank/DDBJ databases">
        <authorList>
            <person name="Cucini C."/>
            <person name="Frati F."/>
        </authorList>
    </citation>
    <scope>NUCLEOTIDE SEQUENCE [LARGE SCALE GENOMIC DNA]</scope>
</reference>